<dbReference type="PANTHER" id="PTHR34299:SF1">
    <property type="entry name" value="DIACYLGLYCEROL KINASE"/>
    <property type="match status" value="1"/>
</dbReference>
<keyword evidence="21" id="KW-1185">Reference proteome</keyword>
<dbReference type="PANTHER" id="PTHR34299">
    <property type="entry name" value="DIACYLGLYCEROL KINASE"/>
    <property type="match status" value="1"/>
</dbReference>
<feature type="transmembrane region" description="Helical" evidence="19">
    <location>
        <begin position="102"/>
        <end position="128"/>
    </location>
</feature>
<keyword evidence="10 19" id="KW-1133">Transmembrane helix</keyword>
<dbReference type="Pfam" id="PF01219">
    <property type="entry name" value="DAGK_prokar"/>
    <property type="match status" value="1"/>
</dbReference>
<protein>
    <submittedName>
        <fullName evidence="20">UDP kinase</fullName>
    </submittedName>
</protein>
<evidence type="ECO:0000256" key="18">
    <source>
        <dbReference type="PIRSR" id="PIRSR600829-4"/>
    </source>
</evidence>
<evidence type="ECO:0000256" key="16">
    <source>
        <dbReference type="PIRSR" id="PIRSR600829-2"/>
    </source>
</evidence>
<feature type="binding site" evidence="18">
    <location>
        <position position="34"/>
    </location>
    <ligand>
        <name>a divalent metal cation</name>
        <dbReference type="ChEBI" id="CHEBI:60240"/>
    </ligand>
</feature>
<keyword evidence="9 17" id="KW-0067">ATP-binding</keyword>
<evidence type="ECO:0000256" key="8">
    <source>
        <dbReference type="ARBA" id="ARBA00022777"/>
    </source>
</evidence>
<feature type="binding site" evidence="17">
    <location>
        <position position="34"/>
    </location>
    <ligand>
        <name>ATP</name>
        <dbReference type="ChEBI" id="CHEBI:30616"/>
    </ligand>
</feature>
<keyword evidence="3" id="KW-1003">Cell membrane</keyword>
<evidence type="ECO:0000313" key="21">
    <source>
        <dbReference type="Proteomes" id="UP000245080"/>
    </source>
</evidence>
<keyword evidence="4" id="KW-0444">Lipid biosynthesis</keyword>
<keyword evidence="7 17" id="KW-0547">Nucleotide-binding</keyword>
<gene>
    <name evidence="20" type="ORF">DCM90_00925</name>
</gene>
<keyword evidence="18" id="KW-0479">Metal-binding</keyword>
<name>A0A2V1N0H7_9LACO</name>
<evidence type="ECO:0000256" key="7">
    <source>
        <dbReference type="ARBA" id="ARBA00022741"/>
    </source>
</evidence>
<evidence type="ECO:0000256" key="14">
    <source>
        <dbReference type="ARBA" id="ARBA00023264"/>
    </source>
</evidence>
<evidence type="ECO:0000256" key="3">
    <source>
        <dbReference type="ARBA" id="ARBA00022475"/>
    </source>
</evidence>
<evidence type="ECO:0000256" key="17">
    <source>
        <dbReference type="PIRSR" id="PIRSR600829-3"/>
    </source>
</evidence>
<keyword evidence="12 19" id="KW-0472">Membrane</keyword>
<evidence type="ECO:0000256" key="11">
    <source>
        <dbReference type="ARBA" id="ARBA00023098"/>
    </source>
</evidence>
<dbReference type="OrthoDB" id="9789934at2"/>
<comment type="subcellular location">
    <subcellularLocation>
        <location evidence="1">Cell membrane</location>
        <topology evidence="1">Multi-pass membrane protein</topology>
    </subcellularLocation>
</comment>
<dbReference type="InterPro" id="IPR033717">
    <property type="entry name" value="UDPK"/>
</dbReference>
<evidence type="ECO:0000256" key="15">
    <source>
        <dbReference type="PIRSR" id="PIRSR600829-1"/>
    </source>
</evidence>
<dbReference type="GO" id="GO:0005524">
    <property type="term" value="F:ATP binding"/>
    <property type="evidence" value="ECO:0007669"/>
    <property type="project" value="UniProtKB-KW"/>
</dbReference>
<dbReference type="CDD" id="cd14265">
    <property type="entry name" value="UDPK_IM_like"/>
    <property type="match status" value="1"/>
</dbReference>
<evidence type="ECO:0000256" key="10">
    <source>
        <dbReference type="ARBA" id="ARBA00022989"/>
    </source>
</evidence>
<keyword evidence="8 20" id="KW-0418">Kinase</keyword>
<feature type="binding site" evidence="16">
    <location>
        <position position="75"/>
    </location>
    <ligand>
        <name>substrate</name>
    </ligand>
</feature>
<keyword evidence="18" id="KW-0460">Magnesium</keyword>
<evidence type="ECO:0000256" key="13">
    <source>
        <dbReference type="ARBA" id="ARBA00023209"/>
    </source>
</evidence>
<feature type="transmembrane region" description="Helical" evidence="19">
    <location>
        <begin position="40"/>
        <end position="56"/>
    </location>
</feature>
<accession>A0A2V1N0H7</accession>
<keyword evidence="5" id="KW-0808">Transferase</keyword>
<evidence type="ECO:0000256" key="6">
    <source>
        <dbReference type="ARBA" id="ARBA00022692"/>
    </source>
</evidence>
<dbReference type="AlphaFoldDB" id="A0A2V1N0H7"/>
<reference evidence="20 21" key="1">
    <citation type="journal article" date="2018" name="Int. J. Syst. Evol. Microbiol.">
        <title>Lactobacillus bambusae sp. nov., isolated from a traditional fermented Ma-bamboo shoots of Taiwan.</title>
        <authorList>
            <person name="Wang L.-T."/>
        </authorList>
    </citation>
    <scope>NUCLEOTIDE SEQUENCE [LARGE SCALE GENOMIC DNA]</scope>
    <source>
        <strain evidence="20 21">BS-W1</strain>
    </source>
</reference>
<keyword evidence="13" id="KW-0594">Phospholipid biosynthesis</keyword>
<dbReference type="GO" id="GO:0046872">
    <property type="term" value="F:metal ion binding"/>
    <property type="evidence" value="ECO:0007669"/>
    <property type="project" value="UniProtKB-KW"/>
</dbReference>
<dbReference type="RefSeq" id="WP_109249484.1">
    <property type="nucleotide sequence ID" value="NZ_QCXQ01000001.1"/>
</dbReference>
<dbReference type="GO" id="GO:0005886">
    <property type="term" value="C:plasma membrane"/>
    <property type="evidence" value="ECO:0007669"/>
    <property type="project" value="UniProtKB-SubCell"/>
</dbReference>
<keyword evidence="11" id="KW-0443">Lipid metabolism</keyword>
<comment type="similarity">
    <text evidence="2">Belongs to the bacterial diacylglycerol kinase family.</text>
</comment>
<evidence type="ECO:0000256" key="1">
    <source>
        <dbReference type="ARBA" id="ARBA00004651"/>
    </source>
</evidence>
<sequence length="133" mass="14756">MDSNEKKTQTTKNHTFWQSFCHAKDGLVALYQTERNFRKHTLAAILAIGIGVWLHLTMNQWLWLLLAIFLVFISEAVNTIVESIVDLLVGHQFDGLAKKAKDVAAAGVLMAAAFAVVVGLLILAPSIWNLLQK</sequence>
<feature type="transmembrane region" description="Helical" evidence="19">
    <location>
        <begin position="62"/>
        <end position="81"/>
    </location>
</feature>
<comment type="caution">
    <text evidence="20">The sequence shown here is derived from an EMBL/GenBank/DDBJ whole genome shotgun (WGS) entry which is preliminary data.</text>
</comment>
<evidence type="ECO:0000256" key="4">
    <source>
        <dbReference type="ARBA" id="ARBA00022516"/>
    </source>
</evidence>
<dbReference type="GO" id="GO:0016301">
    <property type="term" value="F:kinase activity"/>
    <property type="evidence" value="ECO:0007669"/>
    <property type="project" value="UniProtKB-KW"/>
</dbReference>
<comment type="cofactor">
    <cofactor evidence="18">
        <name>Mg(2+)</name>
        <dbReference type="ChEBI" id="CHEBI:18420"/>
    </cofactor>
    <text evidence="18">Mn(2+), Zn(2+), Cd(2+) and Co(2+) support activity to lesser extents.</text>
</comment>
<dbReference type="Proteomes" id="UP000245080">
    <property type="component" value="Unassembled WGS sequence"/>
</dbReference>
<dbReference type="Gene3D" id="1.10.287.3610">
    <property type="match status" value="1"/>
</dbReference>
<keyword evidence="14" id="KW-1208">Phospholipid metabolism</keyword>
<evidence type="ECO:0000256" key="12">
    <source>
        <dbReference type="ARBA" id="ARBA00023136"/>
    </source>
</evidence>
<feature type="binding site" evidence="17">
    <location>
        <position position="82"/>
    </location>
    <ligand>
        <name>ATP</name>
        <dbReference type="ChEBI" id="CHEBI:30616"/>
    </ligand>
</feature>
<feature type="binding site" evidence="18">
    <location>
        <position position="82"/>
    </location>
    <ligand>
        <name>a divalent metal cation</name>
        <dbReference type="ChEBI" id="CHEBI:60240"/>
    </ligand>
</feature>
<feature type="binding site" evidence="17">
    <location>
        <begin position="101"/>
        <end position="102"/>
    </location>
    <ligand>
        <name>ATP</name>
        <dbReference type="ChEBI" id="CHEBI:30616"/>
    </ligand>
</feature>
<organism evidence="20 21">
    <name type="scientific">Levilactobacillus bambusae</name>
    <dbReference type="NCBI Taxonomy" id="2024736"/>
    <lineage>
        <taxon>Bacteria</taxon>
        <taxon>Bacillati</taxon>
        <taxon>Bacillota</taxon>
        <taxon>Bacilli</taxon>
        <taxon>Lactobacillales</taxon>
        <taxon>Lactobacillaceae</taxon>
        <taxon>Levilactobacillus</taxon>
    </lineage>
</organism>
<dbReference type="EMBL" id="QCXQ01000001">
    <property type="protein sequence ID" value="PWG00771.1"/>
    <property type="molecule type" value="Genomic_DNA"/>
</dbReference>
<keyword evidence="6 19" id="KW-0812">Transmembrane</keyword>
<evidence type="ECO:0000256" key="2">
    <source>
        <dbReference type="ARBA" id="ARBA00005967"/>
    </source>
</evidence>
<evidence type="ECO:0000256" key="9">
    <source>
        <dbReference type="ARBA" id="ARBA00022840"/>
    </source>
</evidence>
<feature type="active site" description="Proton acceptor" evidence="15">
    <location>
        <position position="75"/>
    </location>
</feature>
<evidence type="ECO:0000256" key="5">
    <source>
        <dbReference type="ARBA" id="ARBA00022679"/>
    </source>
</evidence>
<dbReference type="GO" id="GO:0008654">
    <property type="term" value="P:phospholipid biosynthetic process"/>
    <property type="evidence" value="ECO:0007669"/>
    <property type="project" value="UniProtKB-KW"/>
</dbReference>
<dbReference type="InterPro" id="IPR036945">
    <property type="entry name" value="DAGK_sf"/>
</dbReference>
<proteinExistence type="inferred from homology"/>
<evidence type="ECO:0000256" key="19">
    <source>
        <dbReference type="SAM" id="Phobius"/>
    </source>
</evidence>
<dbReference type="InterPro" id="IPR000829">
    <property type="entry name" value="DAGK"/>
</dbReference>
<evidence type="ECO:0000313" key="20">
    <source>
        <dbReference type="EMBL" id="PWG00771.1"/>
    </source>
</evidence>